<dbReference type="NCBIfam" id="NF006914">
    <property type="entry name" value="PRK09404.1"/>
    <property type="match status" value="1"/>
</dbReference>
<evidence type="ECO:0000313" key="8">
    <source>
        <dbReference type="EMBL" id="MBD5770258.1"/>
    </source>
</evidence>
<dbReference type="PANTHER" id="PTHR23152:SF4">
    <property type="entry name" value="2-OXOADIPATE DEHYDROGENASE COMPLEX COMPONENT E1"/>
    <property type="match status" value="1"/>
</dbReference>
<proteinExistence type="inferred from homology"/>
<feature type="domain" description="Transketolase-like pyrimidine-binding" evidence="7">
    <location>
        <begin position="600"/>
        <end position="793"/>
    </location>
</feature>
<dbReference type="SMART" id="SM00861">
    <property type="entry name" value="Transket_pyr"/>
    <property type="match status" value="1"/>
</dbReference>
<dbReference type="Gene3D" id="1.10.287.1150">
    <property type="entry name" value="TPP helical domain"/>
    <property type="match status" value="1"/>
</dbReference>
<dbReference type="CDD" id="cd02016">
    <property type="entry name" value="TPP_E1_OGDC_like"/>
    <property type="match status" value="1"/>
</dbReference>
<evidence type="ECO:0000256" key="1">
    <source>
        <dbReference type="ARBA" id="ARBA00001964"/>
    </source>
</evidence>
<dbReference type="Pfam" id="PF02779">
    <property type="entry name" value="Transket_pyr"/>
    <property type="match status" value="1"/>
</dbReference>
<dbReference type="Pfam" id="PF00676">
    <property type="entry name" value="E1_dh"/>
    <property type="match status" value="1"/>
</dbReference>
<gene>
    <name evidence="8" type="ORF">IF202_04270</name>
</gene>
<reference evidence="8 9" key="1">
    <citation type="submission" date="2020-09" db="EMBL/GenBank/DDBJ databases">
        <title>Marinomonas sp. nov., isolated from the cysticercosis algae of Qingdao, China.</title>
        <authorList>
            <person name="Sun X."/>
        </authorList>
    </citation>
    <scope>NUCLEOTIDE SEQUENCE [LARGE SCALE GENOMIC DNA]</scope>
    <source>
        <strain evidence="8 9">SM2066</strain>
    </source>
</reference>
<dbReference type="Pfam" id="PF16078">
    <property type="entry name" value="2-oxogl_dehyd_N"/>
    <property type="match status" value="1"/>
</dbReference>
<dbReference type="RefSeq" id="WP_191593614.1">
    <property type="nucleotide sequence ID" value="NZ_JACYFC010000001.1"/>
</dbReference>
<sequence>MHESLMELLWSTSHFSGGNLEYVEDLFESYLVDPNSVSEEWRKCFDQLPRVSEAQSTDVPHSVIQEQFLQIGKNKFRSMPVSSGSVATSDHEQKQINVLQLINAYRVRGHQHATLDPLGLQKREKVADLEIGYHQLTGADLDTEFNVGSLFFNKESMKLGDIISDLEKTYCNSVGYEFMHIVDTQEKAWLQQRVESVRSRPEYSQETRESLLERLTAAEGLEKYLASRYPGAKRFGLEGAESLIPMINELIQRSGSLGAKEVVIGMAHRGRLNVLVNTLGKNPKDLFDEFEGKKLVNTSGDVKYHQGFSSNVMTTGGEVHIALSFNPSHLEIVSPVVEGSVRARQDRRKDTSGHTVVPISIHGDAAFAGQGVVMETFQMSQTRAYRTGGTVHIVINNQVGFTTNRQEDSRSSEYATDVAKIIQAPIFHVNGDDPEAVLFVTQLALDYRYEFGRDVVIDMVCYRRRGHNETDEPSGTQPLMYSVISKLKTTRTLYSESLVAQSVVTQEAADQMVNENREDLDNARHVSKSLVLESQYKSFVDWKPYIGVEWTDAGDTTYPLAELQQVAKKLTSVPDGVVIQRQVHKIYQDRDKMTAGALPLNWGYAETLAFATLLEQDYPIRITGQDSGRGTFSHRHAVIHSQKDGSTYIPLKHLSENQPTLDLYDSYLSEEAVLAFEYGYASTSPKGLVIWEAQFGDFANGAQVVIDQFITSGEHKWGRLCGLTMLLPHGYEGQGPEHSSARLERFLQLCAEYNIQVCVPTTPAQIFHIIRRQAIRPMRRPLIIMSPKSLLRHKQAISTLEDLAEGSFKTVLPESSETIATDKVKRIVLCSGKVYYDLINRREELKNEDVAVIRLEQLYPFPYADLESVLEQYKNVESLVWCQEEPKNQGAWHANRHRMNRVLEKLYPELKIRFAGRISSAAPAAGYMSIHVEEQEALVNDALVG</sequence>
<evidence type="ECO:0000259" key="7">
    <source>
        <dbReference type="SMART" id="SM00861"/>
    </source>
</evidence>
<organism evidence="8 9">
    <name type="scientific">Marinomonas colpomeniae</name>
    <dbReference type="NCBI Taxonomy" id="2774408"/>
    <lineage>
        <taxon>Bacteria</taxon>
        <taxon>Pseudomonadati</taxon>
        <taxon>Pseudomonadota</taxon>
        <taxon>Gammaproteobacteria</taxon>
        <taxon>Oceanospirillales</taxon>
        <taxon>Oceanospirillaceae</taxon>
        <taxon>Marinomonas</taxon>
    </lineage>
</organism>
<name>A0ABR8NW31_9GAMM</name>
<dbReference type="Gene3D" id="3.40.50.12470">
    <property type="match status" value="1"/>
</dbReference>
<dbReference type="InterPro" id="IPR005475">
    <property type="entry name" value="Transketolase-like_Pyr-bd"/>
</dbReference>
<dbReference type="Gene3D" id="3.40.50.11610">
    <property type="entry name" value="Multifunctional 2-oxoglutarate metabolism enzyme, C-terminal domain"/>
    <property type="match status" value="1"/>
</dbReference>
<evidence type="ECO:0000256" key="3">
    <source>
        <dbReference type="ARBA" id="ARBA00006936"/>
    </source>
</evidence>
<dbReference type="EMBL" id="JACYFC010000001">
    <property type="protein sequence ID" value="MBD5770258.1"/>
    <property type="molecule type" value="Genomic_DNA"/>
</dbReference>
<evidence type="ECO:0000256" key="6">
    <source>
        <dbReference type="ARBA" id="ARBA00023052"/>
    </source>
</evidence>
<comment type="cofactor">
    <cofactor evidence="1">
        <name>thiamine diphosphate</name>
        <dbReference type="ChEBI" id="CHEBI:58937"/>
    </cofactor>
</comment>
<dbReference type="NCBIfam" id="NF008907">
    <property type="entry name" value="PRK12270.1"/>
    <property type="match status" value="1"/>
</dbReference>
<dbReference type="InterPro" id="IPR011603">
    <property type="entry name" value="2oxoglutarate_DH_E1"/>
</dbReference>
<comment type="function">
    <text evidence="2">E1 component of the 2-oxoglutarate dehydrogenase (OGDH) complex which catalyzes the decarboxylation of 2-oxoglutarate, the first step in the conversion of 2-oxoglutarate to succinyl-CoA and CO(2).</text>
</comment>
<dbReference type="InterPro" id="IPR032106">
    <property type="entry name" value="2-oxogl_dehyd_N"/>
</dbReference>
<dbReference type="EC" id="1.2.4.2" evidence="4"/>
<keyword evidence="9" id="KW-1185">Reference proteome</keyword>
<comment type="caution">
    <text evidence="8">The sequence shown here is derived from an EMBL/GenBank/DDBJ whole genome shotgun (WGS) entry which is preliminary data.</text>
</comment>
<evidence type="ECO:0000256" key="5">
    <source>
        <dbReference type="ARBA" id="ARBA00023002"/>
    </source>
</evidence>
<protein>
    <recommendedName>
        <fullName evidence="4">oxoglutarate dehydrogenase (succinyl-transferring)</fullName>
        <ecNumber evidence="4">1.2.4.2</ecNumber>
    </recommendedName>
</protein>
<dbReference type="Gene3D" id="3.40.50.970">
    <property type="match status" value="1"/>
</dbReference>
<dbReference type="InterPro" id="IPR001017">
    <property type="entry name" value="DH_E1"/>
</dbReference>
<dbReference type="InterPro" id="IPR042179">
    <property type="entry name" value="KGD_C_sf"/>
</dbReference>
<keyword evidence="5 8" id="KW-0560">Oxidoreductase</keyword>
<comment type="similarity">
    <text evidence="3">Belongs to the alpha-ketoglutarate dehydrogenase family.</text>
</comment>
<dbReference type="InterPro" id="IPR029061">
    <property type="entry name" value="THDP-binding"/>
</dbReference>
<dbReference type="PANTHER" id="PTHR23152">
    <property type="entry name" value="2-OXOGLUTARATE DEHYDROGENASE"/>
    <property type="match status" value="1"/>
</dbReference>
<dbReference type="Pfam" id="PF16870">
    <property type="entry name" value="OxoGdeHyase_C"/>
    <property type="match status" value="1"/>
</dbReference>
<dbReference type="InterPro" id="IPR031717">
    <property type="entry name" value="ODO-1/KGD_C"/>
</dbReference>
<dbReference type="NCBIfam" id="TIGR00239">
    <property type="entry name" value="2oxo_dh_E1"/>
    <property type="match status" value="1"/>
</dbReference>
<dbReference type="PIRSF" id="PIRSF000157">
    <property type="entry name" value="Oxoglu_dh_E1"/>
    <property type="match status" value="1"/>
</dbReference>
<evidence type="ECO:0000256" key="4">
    <source>
        <dbReference type="ARBA" id="ARBA00012280"/>
    </source>
</evidence>
<dbReference type="Proteomes" id="UP000604161">
    <property type="component" value="Unassembled WGS sequence"/>
</dbReference>
<keyword evidence="6" id="KW-0786">Thiamine pyrophosphate</keyword>
<accession>A0ABR8NW31</accession>
<evidence type="ECO:0000313" key="9">
    <source>
        <dbReference type="Proteomes" id="UP000604161"/>
    </source>
</evidence>
<evidence type="ECO:0000256" key="2">
    <source>
        <dbReference type="ARBA" id="ARBA00003906"/>
    </source>
</evidence>
<dbReference type="SUPFAM" id="SSF52518">
    <property type="entry name" value="Thiamin diphosphate-binding fold (THDP-binding)"/>
    <property type="match status" value="2"/>
</dbReference>
<dbReference type="GO" id="GO:0004591">
    <property type="term" value="F:oxoglutarate dehydrogenase (succinyl-transferring) activity"/>
    <property type="evidence" value="ECO:0007669"/>
    <property type="project" value="UniProtKB-EC"/>
</dbReference>